<reference evidence="1" key="2">
    <citation type="submission" date="2020-09" db="EMBL/GenBank/DDBJ databases">
        <authorList>
            <person name="Sun Q."/>
            <person name="Zhou Y."/>
        </authorList>
    </citation>
    <scope>NUCLEOTIDE SEQUENCE</scope>
    <source>
        <strain evidence="1">CGMCC 1.15533</strain>
    </source>
</reference>
<gene>
    <name evidence="1" type="ORF">GCM10011510_00010</name>
</gene>
<proteinExistence type="predicted"/>
<organism evidence="1 2">
    <name type="scientific">Streptococcus himalayensis</name>
    <dbReference type="NCBI Taxonomy" id="1888195"/>
    <lineage>
        <taxon>Bacteria</taxon>
        <taxon>Bacillati</taxon>
        <taxon>Bacillota</taxon>
        <taxon>Bacilli</taxon>
        <taxon>Lactobacillales</taxon>
        <taxon>Streptococcaceae</taxon>
        <taxon>Streptococcus</taxon>
    </lineage>
</organism>
<evidence type="ECO:0000313" key="2">
    <source>
        <dbReference type="Proteomes" id="UP000660801"/>
    </source>
</evidence>
<keyword evidence="2" id="KW-1185">Reference proteome</keyword>
<name>A0A917A2M4_9STRE</name>
<dbReference type="AlphaFoldDB" id="A0A917A2M4"/>
<dbReference type="Proteomes" id="UP000660801">
    <property type="component" value="Unassembled WGS sequence"/>
</dbReference>
<reference evidence="1" key="1">
    <citation type="journal article" date="2014" name="Int. J. Syst. Evol. Microbiol.">
        <title>Complete genome sequence of Corynebacterium casei LMG S-19264T (=DSM 44701T), isolated from a smear-ripened cheese.</title>
        <authorList>
            <consortium name="US DOE Joint Genome Institute (JGI-PGF)"/>
            <person name="Walter F."/>
            <person name="Albersmeier A."/>
            <person name="Kalinowski J."/>
            <person name="Ruckert C."/>
        </authorList>
    </citation>
    <scope>NUCLEOTIDE SEQUENCE</scope>
    <source>
        <strain evidence="1">CGMCC 1.15533</strain>
    </source>
</reference>
<evidence type="ECO:0000313" key="1">
    <source>
        <dbReference type="EMBL" id="GGE22923.1"/>
    </source>
</evidence>
<sequence length="81" mass="9517">MIFSTPLVYCYQKTELEAILMSQPIVPLKTPQSRRFPHKSRNDLVMKMRIGKVELSLFQSLHQETLETILDKVLTYEHPTQ</sequence>
<accession>A0A917A2M4</accession>
<protein>
    <submittedName>
        <fullName evidence="1">Uncharacterized protein</fullName>
    </submittedName>
</protein>
<dbReference type="EMBL" id="BMJN01000001">
    <property type="protein sequence ID" value="GGE22923.1"/>
    <property type="molecule type" value="Genomic_DNA"/>
</dbReference>
<comment type="caution">
    <text evidence="1">The sequence shown here is derived from an EMBL/GenBank/DDBJ whole genome shotgun (WGS) entry which is preliminary data.</text>
</comment>